<evidence type="ECO:0000313" key="9">
    <source>
        <dbReference type="EMBL" id="MCU6800741.1"/>
    </source>
</evidence>
<feature type="transmembrane region" description="Helical" evidence="8">
    <location>
        <begin position="356"/>
        <end position="378"/>
    </location>
</feature>
<dbReference type="Pfam" id="PF02386">
    <property type="entry name" value="TrkH"/>
    <property type="match status" value="1"/>
</dbReference>
<evidence type="ECO:0000256" key="7">
    <source>
        <dbReference type="ARBA" id="ARBA00023136"/>
    </source>
</evidence>
<keyword evidence="2" id="KW-0813">Transport</keyword>
<sequence length="455" mass="49074">MERKLERKLDLRSIRRSPTRMLLAGYLTVILIGTVLLMLPVSSREGIVTPVTDSFFTAVSAACVTGLVRFDTYTHWSLFGQIVLLLLIQVGGLGFMTILLSAHTFSGQKIGLSSRILMREAVAAPQVGGIVRMTRFILKGTLLIEGLGAAALALYFCPRLGLFKGLYYSVFHSVSAFCNAGFDLMGAETPFSSLTAEAGNWYLNLVIMALIVIGGLGFFVWLDLLDSRFRFKNLRLHSKIVVFMTAVLLAGGALGLFLLELTGEAYEGMSLGDRILASLFQSVTVRTAGFNTVDLAALREGSIFLMICLMVVGGSTGSTAGGMKTTTAAVLVLSIFSTFRQKKNVECFKRRLEDGITRTASCIFMMYLILIILSTLVLSAAEGIPVLTAMFETTSAIATVGVTLGITPEVSMVSKLVLAFLMIFGRAGSLTMLLAFASDRPPVASKKPLEKIQVG</sequence>
<dbReference type="PANTHER" id="PTHR32024:SF1">
    <property type="entry name" value="KTR SYSTEM POTASSIUM UPTAKE PROTEIN B"/>
    <property type="match status" value="1"/>
</dbReference>
<comment type="subcellular location">
    <subcellularLocation>
        <location evidence="1">Cell membrane</location>
        <topology evidence="1">Multi-pass membrane protein</topology>
    </subcellularLocation>
</comment>
<feature type="transmembrane region" description="Helical" evidence="8">
    <location>
        <begin position="21"/>
        <end position="41"/>
    </location>
</feature>
<keyword evidence="5 8" id="KW-1133">Transmembrane helix</keyword>
<feature type="transmembrane region" description="Helical" evidence="8">
    <location>
        <begin position="416"/>
        <end position="437"/>
    </location>
</feature>
<dbReference type="RefSeq" id="WP_252207782.1">
    <property type="nucleotide sequence ID" value="NZ_JAOQJF010000028.1"/>
</dbReference>
<evidence type="ECO:0000313" key="10">
    <source>
        <dbReference type="Proteomes" id="UP001652395"/>
    </source>
</evidence>
<dbReference type="EMBL" id="JAOQJF010000028">
    <property type="protein sequence ID" value="MCU6800741.1"/>
    <property type="molecule type" value="Genomic_DNA"/>
</dbReference>
<accession>A0ABT2V3A0</accession>
<keyword evidence="4 8" id="KW-0812">Transmembrane</keyword>
<name>A0ABT2V3A0_9FIRM</name>
<evidence type="ECO:0000256" key="3">
    <source>
        <dbReference type="ARBA" id="ARBA00022475"/>
    </source>
</evidence>
<evidence type="ECO:0000256" key="4">
    <source>
        <dbReference type="ARBA" id="ARBA00022692"/>
    </source>
</evidence>
<keyword evidence="6" id="KW-0406">Ion transport</keyword>
<keyword evidence="7 8" id="KW-0472">Membrane</keyword>
<feature type="transmembrane region" description="Helical" evidence="8">
    <location>
        <begin position="136"/>
        <end position="158"/>
    </location>
</feature>
<evidence type="ECO:0000256" key="8">
    <source>
        <dbReference type="SAM" id="Phobius"/>
    </source>
</evidence>
<protein>
    <submittedName>
        <fullName evidence="9">Trk family potassium uptake protein</fullName>
    </submittedName>
</protein>
<dbReference type="InterPro" id="IPR003445">
    <property type="entry name" value="Cat_transpt"/>
</dbReference>
<reference evidence="9 10" key="1">
    <citation type="journal article" date="2021" name="ISME Commun">
        <title>Automated analysis of genomic sequences facilitates high-throughput and comprehensive description of bacteria.</title>
        <authorList>
            <person name="Hitch T.C.A."/>
        </authorList>
    </citation>
    <scope>NUCLEOTIDE SEQUENCE [LARGE SCALE GENOMIC DNA]</scope>
    <source>
        <strain evidence="10">f_CCE</strain>
    </source>
</reference>
<proteinExistence type="predicted"/>
<feature type="transmembrane region" description="Helical" evidence="8">
    <location>
        <begin position="236"/>
        <end position="259"/>
    </location>
</feature>
<evidence type="ECO:0000256" key="1">
    <source>
        <dbReference type="ARBA" id="ARBA00004651"/>
    </source>
</evidence>
<evidence type="ECO:0000256" key="2">
    <source>
        <dbReference type="ARBA" id="ARBA00022448"/>
    </source>
</evidence>
<dbReference type="Proteomes" id="UP001652395">
    <property type="component" value="Unassembled WGS sequence"/>
</dbReference>
<evidence type="ECO:0000256" key="6">
    <source>
        <dbReference type="ARBA" id="ARBA00023065"/>
    </source>
</evidence>
<feature type="transmembrane region" description="Helical" evidence="8">
    <location>
        <begin position="303"/>
        <end position="336"/>
    </location>
</feature>
<keyword evidence="3" id="KW-1003">Cell membrane</keyword>
<keyword evidence="10" id="KW-1185">Reference proteome</keyword>
<comment type="caution">
    <text evidence="9">The sequence shown here is derived from an EMBL/GenBank/DDBJ whole genome shotgun (WGS) entry which is preliminary data.</text>
</comment>
<dbReference type="PANTHER" id="PTHR32024">
    <property type="entry name" value="TRK SYSTEM POTASSIUM UPTAKE PROTEIN TRKG-RELATED"/>
    <property type="match status" value="1"/>
</dbReference>
<feature type="transmembrane region" description="Helical" evidence="8">
    <location>
        <begin position="82"/>
        <end position="105"/>
    </location>
</feature>
<feature type="transmembrane region" description="Helical" evidence="8">
    <location>
        <begin position="202"/>
        <end position="224"/>
    </location>
</feature>
<organism evidence="9 10">
    <name type="scientific">Alitiscatomonas aceti</name>
    <dbReference type="NCBI Taxonomy" id="2981724"/>
    <lineage>
        <taxon>Bacteria</taxon>
        <taxon>Bacillati</taxon>
        <taxon>Bacillota</taxon>
        <taxon>Clostridia</taxon>
        <taxon>Lachnospirales</taxon>
        <taxon>Lachnospiraceae</taxon>
        <taxon>Alitiscatomonas</taxon>
    </lineage>
</organism>
<gene>
    <name evidence="9" type="ORF">OCV69_12505</name>
</gene>
<evidence type="ECO:0000256" key="5">
    <source>
        <dbReference type="ARBA" id="ARBA00022989"/>
    </source>
</evidence>